<dbReference type="Pfam" id="PF05567">
    <property type="entry name" value="T4P_PilY1"/>
    <property type="match status" value="1"/>
</dbReference>
<evidence type="ECO:0000256" key="2">
    <source>
        <dbReference type="ARBA" id="ARBA00022837"/>
    </source>
</evidence>
<evidence type="ECO:0000313" key="4">
    <source>
        <dbReference type="EMBL" id="SES72171.1"/>
    </source>
</evidence>
<dbReference type="STRING" id="349064.SAMN05660429_00335"/>
<dbReference type="Gene3D" id="3.40.50.410">
    <property type="entry name" value="von Willebrand factor, type A domain"/>
    <property type="match status" value="1"/>
</dbReference>
<dbReference type="EMBL" id="FOHK01000001">
    <property type="protein sequence ID" value="SES72171.1"/>
    <property type="molecule type" value="Genomic_DNA"/>
</dbReference>
<keyword evidence="5" id="KW-1185">Reference proteome</keyword>
<gene>
    <name evidence="4" type="ORF">SAMN05660429_00335</name>
</gene>
<keyword evidence="2" id="KW-0106">Calcium</keyword>
<evidence type="ECO:0000313" key="5">
    <source>
        <dbReference type="Proteomes" id="UP000199308"/>
    </source>
</evidence>
<reference evidence="4 5" key="1">
    <citation type="submission" date="2016-10" db="EMBL/GenBank/DDBJ databases">
        <authorList>
            <person name="de Groot N.N."/>
        </authorList>
    </citation>
    <scope>NUCLEOTIDE SEQUENCE [LARGE SCALE GENOMIC DNA]</scope>
    <source>
        <strain evidence="4 5">DSM 19706</strain>
    </source>
</reference>
<protein>
    <submittedName>
        <fullName evidence="4">Type IV pilus assembly protein PilY1</fullName>
    </submittedName>
</protein>
<evidence type="ECO:0000256" key="1">
    <source>
        <dbReference type="ARBA" id="ARBA00022723"/>
    </source>
</evidence>
<organism evidence="4 5">
    <name type="scientific">Thalassotalea agarivorans</name>
    <name type="common">Thalassomonas agarivorans</name>
    <dbReference type="NCBI Taxonomy" id="349064"/>
    <lineage>
        <taxon>Bacteria</taxon>
        <taxon>Pseudomonadati</taxon>
        <taxon>Pseudomonadota</taxon>
        <taxon>Gammaproteobacteria</taxon>
        <taxon>Alteromonadales</taxon>
        <taxon>Colwelliaceae</taxon>
        <taxon>Thalassotalea</taxon>
    </lineage>
</organism>
<evidence type="ECO:0000259" key="3">
    <source>
        <dbReference type="Pfam" id="PF05567"/>
    </source>
</evidence>
<dbReference type="AlphaFoldDB" id="A0A1H9YUE0"/>
<dbReference type="GO" id="GO:0046872">
    <property type="term" value="F:metal ion binding"/>
    <property type="evidence" value="ECO:0007669"/>
    <property type="project" value="UniProtKB-KW"/>
</dbReference>
<name>A0A1H9YUE0_THASX</name>
<dbReference type="Proteomes" id="UP000199308">
    <property type="component" value="Unassembled WGS sequence"/>
</dbReference>
<keyword evidence="1" id="KW-0479">Metal-binding</keyword>
<dbReference type="InterPro" id="IPR036465">
    <property type="entry name" value="vWFA_dom_sf"/>
</dbReference>
<dbReference type="InterPro" id="IPR008707">
    <property type="entry name" value="B-propeller_PilY1"/>
</dbReference>
<sequence length="1177" mass="127285">MIILEVWGATFSAKESYNPAEDYPAVGSLNAFAERMVYFTKGGVDGSSLPVPDSPSEARRFLGAINNCATARHLIETKGFYTGYIREYVQKGNSGSWQEIPDNNGANIEVIDCKDDVDGIPETFTPSVDSSINLGVNPATGNTFSADGQDGYPVNGFGDKKNPVYFGSKEDSENTVAWTGQLVTLYSDNYLRWHHGETIAETLKTRLETAQEAITNVIEATPSVQFGIEVFNYNSKDSGADGGRIIAGIKEMNATNKSSILDLVNNQLAAETWTPLCESLYEAHQYFKGGAVTFGDKDKNFGSSYKGNTPPQDMTAQSSGTYVSPFDECVDTAYVILITDGLPTHDNDADSKILALSSLQPKRDSDGIVITDADGAPVMESVSFSGSPYTLPNGKKSYLPALASWMSSQDMNLDLDGKQTVVTHTIGFGIEEVDSDGNTVREAEGVLLETANQSVDEYGRIIGKYQYADNGATLAEAISNSLRNLAAANDTLTSASVAANNFDRTQTLNAVYYAMFDPQLGTRWQGNLKKYQVKNGLQVGTNGKLAVDPATGHFSTQVQSFWSKDIDGNRVASGGVVDWYRSATARKIYTDLSGSLQEFNKTNLVNAGLNLETELDVASENVDEMLDWITGKDVDDENNDGKVTDYRPDTFGDPLHSKPLVVNYGNSIRILVGTNAGALHMFEDKGATVSENWAFMPSELLDIHKSLRQNDVASSKVYGIDGKITSYVKDYDGDGIIESGDKVYIFFGLRRGGSSYYALDISSPGNPKLMWKIDNNSLGFSELGQSWSQPKVAYSKKNAVTTTDTDGNKVYTAKPVLFIGGGYDIAKDNRSNAGGNDTKGRALYMIDAASGALLWSASPTGGTTLFSGTDSIPSSLAPLDSDGDGFADRLYAGDTGGNLWRVDMPDADTSKWSVFKLAELGGTTHASDRRFFNEPSIVRTLVVETMKADNANGQPVIRKVERPYDAILIGSGDRSNPLAENNQDAMFMIKDSNVKTQTFGGTSGATVPSAITLSDLYDYSDNPFSKVSSTTEIETLSLAVSEKDGWFVNLSVTGEKNSASAIVINGVAYFTTYSPPPLGGELVNCRPPAGSGWLYAIDLAKGLAKYAWQSEDTKNREDRIAYVSEQFLGAPTLIVLPEVDGDSTSTSKGNIIVGRRIIPVGFELKTMKTYLYVEEEQ</sequence>
<accession>A0A1H9YUE0</accession>
<feature type="domain" description="PilY1 beta-propeller" evidence="3">
    <location>
        <begin position="667"/>
        <end position="973"/>
    </location>
</feature>
<dbReference type="OrthoDB" id="7156875at2"/>
<dbReference type="SUPFAM" id="SSF53300">
    <property type="entry name" value="vWA-like"/>
    <property type="match status" value="1"/>
</dbReference>
<dbReference type="RefSeq" id="WP_143047901.1">
    <property type="nucleotide sequence ID" value="NZ_AP027363.1"/>
</dbReference>
<proteinExistence type="predicted"/>